<dbReference type="Gramene" id="KFK39285">
    <property type="protein sequence ID" value="KFK39285"/>
    <property type="gene ID" value="AALP_AA3G224700"/>
</dbReference>
<dbReference type="GO" id="GO:0005634">
    <property type="term" value="C:nucleus"/>
    <property type="evidence" value="ECO:0007669"/>
    <property type="project" value="TreeGrafter"/>
</dbReference>
<dbReference type="AlphaFoldDB" id="A0A087HAY3"/>
<dbReference type="PANTHER" id="PTHR45931">
    <property type="entry name" value="SI:CH211-59O9.10"/>
    <property type="match status" value="1"/>
</dbReference>
<evidence type="ECO:0000256" key="4">
    <source>
        <dbReference type="PROSITE-ProRule" id="PRU00175"/>
    </source>
</evidence>
<feature type="domain" description="RING-type" evidence="6">
    <location>
        <begin position="156"/>
        <end position="197"/>
    </location>
</feature>
<evidence type="ECO:0000256" key="2">
    <source>
        <dbReference type="ARBA" id="ARBA00022771"/>
    </source>
</evidence>
<dbReference type="InterPro" id="IPR013083">
    <property type="entry name" value="Znf_RING/FYVE/PHD"/>
</dbReference>
<evidence type="ECO:0000256" key="5">
    <source>
        <dbReference type="SAM" id="MobiDB-lite"/>
    </source>
</evidence>
<dbReference type="PANTHER" id="PTHR45931:SF3">
    <property type="entry name" value="RING ZINC FINGER-CONTAINING PROTEIN"/>
    <property type="match status" value="1"/>
</dbReference>
<sequence>MTSPSDCRKSQLGRSHSDLRSDPSLNQASINGNLRNRREPRLRQLRHRVGFSSNAQCLSETQCKSKWGSYSFSESLERDRLCNRLKGMSLTCNRRSNKVSARDLRIFHRKIPFFLECNKNPQALDVTNSLHTPEVSSPEVNSESRECGDTETPECCIFCLESLANGDTLVMLNCSHIYHSDCLDPWLEIHGDCPYCRRLVINELEEEPKPILNRSLSWFETLLVFMGFAVTY</sequence>
<dbReference type="GO" id="GO:0008270">
    <property type="term" value="F:zinc ion binding"/>
    <property type="evidence" value="ECO:0007669"/>
    <property type="project" value="UniProtKB-KW"/>
</dbReference>
<evidence type="ECO:0000259" key="6">
    <source>
        <dbReference type="PROSITE" id="PS50089"/>
    </source>
</evidence>
<dbReference type="Gene3D" id="3.30.40.10">
    <property type="entry name" value="Zinc/RING finger domain, C3HC4 (zinc finger)"/>
    <property type="match status" value="1"/>
</dbReference>
<dbReference type="PROSITE" id="PS50089">
    <property type="entry name" value="ZF_RING_2"/>
    <property type="match status" value="1"/>
</dbReference>
<dbReference type="InterPro" id="IPR001841">
    <property type="entry name" value="Znf_RING"/>
</dbReference>
<keyword evidence="1" id="KW-0479">Metal-binding</keyword>
<keyword evidence="2 4" id="KW-0863">Zinc-finger</keyword>
<keyword evidence="3" id="KW-0862">Zinc</keyword>
<dbReference type="GO" id="GO:0061630">
    <property type="term" value="F:ubiquitin protein ligase activity"/>
    <property type="evidence" value="ECO:0007669"/>
    <property type="project" value="TreeGrafter"/>
</dbReference>
<evidence type="ECO:0000256" key="3">
    <source>
        <dbReference type="ARBA" id="ARBA00022833"/>
    </source>
</evidence>
<evidence type="ECO:0000313" key="8">
    <source>
        <dbReference type="Proteomes" id="UP000029120"/>
    </source>
</evidence>
<dbReference type="EMBL" id="CM002871">
    <property type="protein sequence ID" value="KFK39285.1"/>
    <property type="molecule type" value="Genomic_DNA"/>
</dbReference>
<dbReference type="Pfam" id="PF13639">
    <property type="entry name" value="zf-RING_2"/>
    <property type="match status" value="1"/>
</dbReference>
<evidence type="ECO:0000256" key="1">
    <source>
        <dbReference type="ARBA" id="ARBA00022723"/>
    </source>
</evidence>
<dbReference type="SUPFAM" id="SSF57850">
    <property type="entry name" value="RING/U-box"/>
    <property type="match status" value="1"/>
</dbReference>
<evidence type="ECO:0000313" key="7">
    <source>
        <dbReference type="EMBL" id="KFK39285.1"/>
    </source>
</evidence>
<dbReference type="OrthoDB" id="8062037at2759"/>
<dbReference type="GO" id="GO:0006511">
    <property type="term" value="P:ubiquitin-dependent protein catabolic process"/>
    <property type="evidence" value="ECO:0007669"/>
    <property type="project" value="TreeGrafter"/>
</dbReference>
<dbReference type="InterPro" id="IPR051834">
    <property type="entry name" value="RING_finger_E3_ligase"/>
</dbReference>
<gene>
    <name evidence="7" type="ordered locus">AALP_Aa3g224700</name>
</gene>
<proteinExistence type="predicted"/>
<keyword evidence="8" id="KW-1185">Reference proteome</keyword>
<feature type="region of interest" description="Disordered" evidence="5">
    <location>
        <begin position="1"/>
        <end position="38"/>
    </location>
</feature>
<dbReference type="eggNOG" id="KOG0800">
    <property type="taxonomic scope" value="Eukaryota"/>
</dbReference>
<dbReference type="SMART" id="SM00184">
    <property type="entry name" value="RING"/>
    <property type="match status" value="1"/>
</dbReference>
<dbReference type="Proteomes" id="UP000029120">
    <property type="component" value="Chromosome 3"/>
</dbReference>
<name>A0A087HAY3_ARAAL</name>
<organism evidence="7 8">
    <name type="scientific">Arabis alpina</name>
    <name type="common">Alpine rock-cress</name>
    <dbReference type="NCBI Taxonomy" id="50452"/>
    <lineage>
        <taxon>Eukaryota</taxon>
        <taxon>Viridiplantae</taxon>
        <taxon>Streptophyta</taxon>
        <taxon>Embryophyta</taxon>
        <taxon>Tracheophyta</taxon>
        <taxon>Spermatophyta</taxon>
        <taxon>Magnoliopsida</taxon>
        <taxon>eudicotyledons</taxon>
        <taxon>Gunneridae</taxon>
        <taxon>Pentapetalae</taxon>
        <taxon>rosids</taxon>
        <taxon>malvids</taxon>
        <taxon>Brassicales</taxon>
        <taxon>Brassicaceae</taxon>
        <taxon>Arabideae</taxon>
        <taxon>Arabis</taxon>
    </lineage>
</organism>
<reference evidence="8" key="1">
    <citation type="journal article" date="2015" name="Nat. Plants">
        <title>Genome expansion of Arabis alpina linked with retrotransposition and reduced symmetric DNA methylation.</title>
        <authorList>
            <person name="Willing E.M."/>
            <person name="Rawat V."/>
            <person name="Mandakova T."/>
            <person name="Maumus F."/>
            <person name="James G.V."/>
            <person name="Nordstroem K.J."/>
            <person name="Becker C."/>
            <person name="Warthmann N."/>
            <person name="Chica C."/>
            <person name="Szarzynska B."/>
            <person name="Zytnicki M."/>
            <person name="Albani M.C."/>
            <person name="Kiefer C."/>
            <person name="Bergonzi S."/>
            <person name="Castaings L."/>
            <person name="Mateos J.L."/>
            <person name="Berns M.C."/>
            <person name="Bujdoso N."/>
            <person name="Piofczyk T."/>
            <person name="de Lorenzo L."/>
            <person name="Barrero-Sicilia C."/>
            <person name="Mateos I."/>
            <person name="Piednoel M."/>
            <person name="Hagmann J."/>
            <person name="Chen-Min-Tao R."/>
            <person name="Iglesias-Fernandez R."/>
            <person name="Schuster S.C."/>
            <person name="Alonso-Blanco C."/>
            <person name="Roudier F."/>
            <person name="Carbonero P."/>
            <person name="Paz-Ares J."/>
            <person name="Davis S.J."/>
            <person name="Pecinka A."/>
            <person name="Quesneville H."/>
            <person name="Colot V."/>
            <person name="Lysak M.A."/>
            <person name="Weigel D."/>
            <person name="Coupland G."/>
            <person name="Schneeberger K."/>
        </authorList>
    </citation>
    <scope>NUCLEOTIDE SEQUENCE [LARGE SCALE GENOMIC DNA]</scope>
    <source>
        <strain evidence="8">cv. Pajares</strain>
    </source>
</reference>
<accession>A0A087HAY3</accession>
<protein>
    <recommendedName>
        <fullName evidence="6">RING-type domain-containing protein</fullName>
    </recommendedName>
</protein>